<evidence type="ECO:0000259" key="8">
    <source>
        <dbReference type="Pfam" id="PF02770"/>
    </source>
</evidence>
<evidence type="ECO:0000259" key="7">
    <source>
        <dbReference type="Pfam" id="PF00441"/>
    </source>
</evidence>
<keyword evidence="3 6" id="KW-0285">Flavoprotein</keyword>
<evidence type="ECO:0000256" key="2">
    <source>
        <dbReference type="ARBA" id="ARBA00009347"/>
    </source>
</evidence>
<dbReference type="InterPro" id="IPR037069">
    <property type="entry name" value="AcylCoA_DH/ox_N_sf"/>
</dbReference>
<dbReference type="InterPro" id="IPR013786">
    <property type="entry name" value="AcylCoA_DH/ox_N"/>
</dbReference>
<dbReference type="GO" id="GO:0003995">
    <property type="term" value="F:acyl-CoA dehydrogenase activity"/>
    <property type="evidence" value="ECO:0007669"/>
    <property type="project" value="InterPro"/>
</dbReference>
<dbReference type="InterPro" id="IPR006091">
    <property type="entry name" value="Acyl-CoA_Oxase/DH_mid-dom"/>
</dbReference>
<gene>
    <name evidence="10" type="ORF">A3A34_02070</name>
</gene>
<evidence type="ECO:0000256" key="6">
    <source>
        <dbReference type="RuleBase" id="RU362125"/>
    </source>
</evidence>
<dbReference type="InterPro" id="IPR006089">
    <property type="entry name" value="Acyl-CoA_DH_CS"/>
</dbReference>
<dbReference type="EMBL" id="MFLU01000007">
    <property type="protein sequence ID" value="OGG75122.1"/>
    <property type="molecule type" value="Genomic_DNA"/>
</dbReference>
<dbReference type="FunFam" id="1.10.540.10:FF:000002">
    <property type="entry name" value="Acyl-CoA dehydrogenase FadE19"/>
    <property type="match status" value="1"/>
</dbReference>
<dbReference type="PANTHER" id="PTHR43884:SF12">
    <property type="entry name" value="ISOVALERYL-COA DEHYDROGENASE, MITOCHONDRIAL-RELATED"/>
    <property type="match status" value="1"/>
</dbReference>
<dbReference type="InterPro" id="IPR036250">
    <property type="entry name" value="AcylCo_DH-like_C"/>
</dbReference>
<reference evidence="10 11" key="1">
    <citation type="journal article" date="2016" name="Nat. Commun.">
        <title>Thousands of microbial genomes shed light on interconnected biogeochemical processes in an aquifer system.</title>
        <authorList>
            <person name="Anantharaman K."/>
            <person name="Brown C.T."/>
            <person name="Hug L.A."/>
            <person name="Sharon I."/>
            <person name="Castelle C.J."/>
            <person name="Probst A.J."/>
            <person name="Thomas B.C."/>
            <person name="Singh A."/>
            <person name="Wilkins M.J."/>
            <person name="Karaoz U."/>
            <person name="Brodie E.L."/>
            <person name="Williams K.H."/>
            <person name="Hubbard S.S."/>
            <person name="Banfield J.F."/>
        </authorList>
    </citation>
    <scope>NUCLEOTIDE SEQUENCE [LARGE SCALE GENOMIC DNA]</scope>
</reference>
<feature type="domain" description="Acyl-CoA dehydrogenase/oxidase N-terminal" evidence="9">
    <location>
        <begin position="8"/>
        <end position="120"/>
    </location>
</feature>
<dbReference type="Proteomes" id="UP000178587">
    <property type="component" value="Unassembled WGS sequence"/>
</dbReference>
<dbReference type="Pfam" id="PF02770">
    <property type="entry name" value="Acyl-CoA_dh_M"/>
    <property type="match status" value="1"/>
</dbReference>
<sequence length="381" mass="42134">MRWQEPRNEEVRAVVDMVRTFGKEVVEPTYATHEDEGKFPDAVVEEMGKLGLFGLTIPEEYGGSGMGTVAASYVARELAYFWPSLHLIWTANSSLAAYPIQLAGTEEQKESILPALARGEALGCYALTEPNAGSDAQSMQTTAELNEGGWWILRGTKTFITNARRASVAIIFAHTRKGVSAFVLYTKNPGLDYPHVTVRHMHKRVLKSCDFCEIYFDGATLPQEALLGEEGQGFSIAMKTLDGGRINIAAQAIGMATRIFDEALAYTRTREQFGKLLWENQKIQFDFAEAYANIAAAWALIMEASAARDRGEDITRLASAAKLVATETAWRFGTKLATYFGGSIVVEDLPHLARMMDIFPTLIYEGANNIQHMVIAKRLND</sequence>
<dbReference type="InterPro" id="IPR009100">
    <property type="entry name" value="AcylCoA_DH/oxidase_NM_dom_sf"/>
</dbReference>
<evidence type="ECO:0008006" key="12">
    <source>
        <dbReference type="Google" id="ProtNLM"/>
    </source>
</evidence>
<dbReference type="PANTHER" id="PTHR43884">
    <property type="entry name" value="ACYL-COA DEHYDROGENASE"/>
    <property type="match status" value="1"/>
</dbReference>
<evidence type="ECO:0000259" key="9">
    <source>
        <dbReference type="Pfam" id="PF02771"/>
    </source>
</evidence>
<comment type="similarity">
    <text evidence="2 6">Belongs to the acyl-CoA dehydrogenase family.</text>
</comment>
<comment type="cofactor">
    <cofactor evidence="1 6">
        <name>FAD</name>
        <dbReference type="ChEBI" id="CHEBI:57692"/>
    </cofactor>
</comment>
<dbReference type="AlphaFoldDB" id="A0A1F6EP46"/>
<accession>A0A1F6EP46</accession>
<proteinExistence type="inferred from homology"/>
<dbReference type="STRING" id="1798507.A3A34_02070"/>
<name>A0A1F6EP46_9BACT</name>
<comment type="caution">
    <text evidence="10">The sequence shown here is derived from an EMBL/GenBank/DDBJ whole genome shotgun (WGS) entry which is preliminary data.</text>
</comment>
<feature type="domain" description="Acyl-CoA oxidase/dehydrogenase middle" evidence="8">
    <location>
        <begin position="124"/>
        <end position="217"/>
    </location>
</feature>
<dbReference type="Gene3D" id="1.20.140.10">
    <property type="entry name" value="Butyryl-CoA Dehydrogenase, subunit A, domain 3"/>
    <property type="match status" value="1"/>
</dbReference>
<dbReference type="PROSITE" id="PS00072">
    <property type="entry name" value="ACYL_COA_DH_1"/>
    <property type="match status" value="1"/>
</dbReference>
<dbReference type="Gene3D" id="1.10.540.10">
    <property type="entry name" value="Acyl-CoA dehydrogenase/oxidase, N-terminal domain"/>
    <property type="match status" value="1"/>
</dbReference>
<dbReference type="Gene3D" id="2.40.110.10">
    <property type="entry name" value="Butyryl-CoA Dehydrogenase, subunit A, domain 2"/>
    <property type="match status" value="1"/>
</dbReference>
<protein>
    <recommendedName>
        <fullName evidence="12">Acyl-CoA dehydrogenase</fullName>
    </recommendedName>
</protein>
<evidence type="ECO:0000256" key="4">
    <source>
        <dbReference type="ARBA" id="ARBA00022827"/>
    </source>
</evidence>
<feature type="domain" description="Acyl-CoA dehydrogenase/oxidase C-terminal" evidence="7">
    <location>
        <begin position="231"/>
        <end position="379"/>
    </location>
</feature>
<organism evidence="10 11">
    <name type="scientific">Candidatus Kaiserbacteria bacterium RIFCSPLOWO2_01_FULL_50_24</name>
    <dbReference type="NCBI Taxonomy" id="1798507"/>
    <lineage>
        <taxon>Bacteria</taxon>
        <taxon>Candidatus Kaiseribacteriota</taxon>
    </lineage>
</organism>
<dbReference type="GO" id="GO:0050660">
    <property type="term" value="F:flavin adenine dinucleotide binding"/>
    <property type="evidence" value="ECO:0007669"/>
    <property type="project" value="InterPro"/>
</dbReference>
<dbReference type="SUPFAM" id="SSF56645">
    <property type="entry name" value="Acyl-CoA dehydrogenase NM domain-like"/>
    <property type="match status" value="1"/>
</dbReference>
<evidence type="ECO:0000313" key="11">
    <source>
        <dbReference type="Proteomes" id="UP000178587"/>
    </source>
</evidence>
<evidence type="ECO:0000313" key="10">
    <source>
        <dbReference type="EMBL" id="OGG75122.1"/>
    </source>
</evidence>
<dbReference type="InterPro" id="IPR009075">
    <property type="entry name" value="AcylCo_DH/oxidase_C"/>
</dbReference>
<keyword evidence="4 6" id="KW-0274">FAD</keyword>
<dbReference type="InterPro" id="IPR046373">
    <property type="entry name" value="Acyl-CoA_Oxase/DH_mid-dom_sf"/>
</dbReference>
<evidence type="ECO:0000256" key="5">
    <source>
        <dbReference type="ARBA" id="ARBA00023002"/>
    </source>
</evidence>
<evidence type="ECO:0000256" key="1">
    <source>
        <dbReference type="ARBA" id="ARBA00001974"/>
    </source>
</evidence>
<dbReference type="Pfam" id="PF02771">
    <property type="entry name" value="Acyl-CoA_dh_N"/>
    <property type="match status" value="1"/>
</dbReference>
<dbReference type="SUPFAM" id="SSF47203">
    <property type="entry name" value="Acyl-CoA dehydrogenase C-terminal domain-like"/>
    <property type="match status" value="1"/>
</dbReference>
<dbReference type="Pfam" id="PF00441">
    <property type="entry name" value="Acyl-CoA_dh_1"/>
    <property type="match status" value="1"/>
</dbReference>
<evidence type="ECO:0000256" key="3">
    <source>
        <dbReference type="ARBA" id="ARBA00022630"/>
    </source>
</evidence>
<keyword evidence="5 6" id="KW-0560">Oxidoreductase</keyword>